<proteinExistence type="predicted"/>
<protein>
    <submittedName>
        <fullName evidence="2">Uncharacterized protein</fullName>
    </submittedName>
</protein>
<dbReference type="AlphaFoldDB" id="A0A914CK65"/>
<keyword evidence="1" id="KW-1185">Reference proteome</keyword>
<reference evidence="2" key="1">
    <citation type="submission" date="2022-11" db="UniProtKB">
        <authorList>
            <consortium name="WormBaseParasite"/>
        </authorList>
    </citation>
    <scope>IDENTIFICATION</scope>
</reference>
<sequence length="67" mass="7723">MHSFGHKQQEIADALHISQQLVSKAIIRGTVEDRPGHRAKETQAWLRENVPDFISNKEWPPYSPTPF</sequence>
<dbReference type="WBParaSite" id="ACRNAN_scaffold11200.g17240.t1">
    <property type="protein sequence ID" value="ACRNAN_scaffold11200.g17240.t1"/>
    <property type="gene ID" value="ACRNAN_scaffold11200.g17240"/>
</dbReference>
<organism evidence="1 2">
    <name type="scientific">Acrobeloides nanus</name>
    <dbReference type="NCBI Taxonomy" id="290746"/>
    <lineage>
        <taxon>Eukaryota</taxon>
        <taxon>Metazoa</taxon>
        <taxon>Ecdysozoa</taxon>
        <taxon>Nematoda</taxon>
        <taxon>Chromadorea</taxon>
        <taxon>Rhabditida</taxon>
        <taxon>Tylenchina</taxon>
        <taxon>Cephalobomorpha</taxon>
        <taxon>Cephaloboidea</taxon>
        <taxon>Cephalobidae</taxon>
        <taxon>Acrobeloides</taxon>
    </lineage>
</organism>
<evidence type="ECO:0000313" key="2">
    <source>
        <dbReference type="WBParaSite" id="ACRNAN_scaffold11200.g17240.t1"/>
    </source>
</evidence>
<name>A0A914CK65_9BILA</name>
<evidence type="ECO:0000313" key="1">
    <source>
        <dbReference type="Proteomes" id="UP000887540"/>
    </source>
</evidence>
<dbReference type="Proteomes" id="UP000887540">
    <property type="component" value="Unplaced"/>
</dbReference>
<accession>A0A914CK65</accession>